<accession>A0A4R5ADG8</accession>
<name>A0A4R5ADG8_9ACTN</name>
<sequence length="231" mass="23650">MRLARPAAVTLVLGALVVAAAPASAGGPTSVLLVSPSTGLSASLYTTDEAYTTLMTQLDAEPVAAPDRGVAPPHVGGDQIVVTWMVHDVQPWRVDRITFDGDGLPEWVHTTQAMGAGPIEFDDAGLWHRPDDPEALADLMADLGLIGRTGLRPAVADPDEVAAAGDPEAAAAAGEAAPPPGDSAIDAATWALPAVAGGIVVGVLGDRWLRRRREGGEGGRWQLVDVPGPSA</sequence>
<gene>
    <name evidence="2" type="ORF">E1262_13395</name>
</gene>
<evidence type="ECO:0000256" key="1">
    <source>
        <dbReference type="SAM" id="SignalP"/>
    </source>
</evidence>
<dbReference type="AlphaFoldDB" id="A0A4R5ADG8"/>
<comment type="caution">
    <text evidence="2">The sequence shown here is derived from an EMBL/GenBank/DDBJ whole genome shotgun (WGS) entry which is preliminary data.</text>
</comment>
<feature type="signal peptide" evidence="1">
    <location>
        <begin position="1"/>
        <end position="25"/>
    </location>
</feature>
<dbReference type="RefSeq" id="WP_132103633.1">
    <property type="nucleotide sequence ID" value="NZ_SMLB01000015.1"/>
</dbReference>
<keyword evidence="3" id="KW-1185">Reference proteome</keyword>
<organism evidence="2 3">
    <name type="scientific">Jiangella aurantiaca</name>
    <dbReference type="NCBI Taxonomy" id="2530373"/>
    <lineage>
        <taxon>Bacteria</taxon>
        <taxon>Bacillati</taxon>
        <taxon>Actinomycetota</taxon>
        <taxon>Actinomycetes</taxon>
        <taxon>Jiangellales</taxon>
        <taxon>Jiangellaceae</taxon>
        <taxon>Jiangella</taxon>
    </lineage>
</organism>
<evidence type="ECO:0008006" key="4">
    <source>
        <dbReference type="Google" id="ProtNLM"/>
    </source>
</evidence>
<evidence type="ECO:0000313" key="2">
    <source>
        <dbReference type="EMBL" id="TDD69310.1"/>
    </source>
</evidence>
<reference evidence="2 3" key="1">
    <citation type="submission" date="2019-02" db="EMBL/GenBank/DDBJ databases">
        <title>Draft genome sequences of novel Actinobacteria.</title>
        <authorList>
            <person name="Sahin N."/>
            <person name="Ay H."/>
            <person name="Saygin H."/>
        </authorList>
    </citation>
    <scope>NUCLEOTIDE SEQUENCE [LARGE SCALE GENOMIC DNA]</scope>
    <source>
        <strain evidence="2 3">8K307</strain>
    </source>
</reference>
<proteinExistence type="predicted"/>
<keyword evidence="1" id="KW-0732">Signal</keyword>
<feature type="chain" id="PRO_5020440956" description="DUF2207 domain-containing protein" evidence="1">
    <location>
        <begin position="26"/>
        <end position="231"/>
    </location>
</feature>
<dbReference type="Proteomes" id="UP000295217">
    <property type="component" value="Unassembled WGS sequence"/>
</dbReference>
<dbReference type="OrthoDB" id="3698271at2"/>
<dbReference type="EMBL" id="SMLB01000015">
    <property type="protein sequence ID" value="TDD69310.1"/>
    <property type="molecule type" value="Genomic_DNA"/>
</dbReference>
<protein>
    <recommendedName>
        <fullName evidence="4">DUF2207 domain-containing protein</fullName>
    </recommendedName>
</protein>
<evidence type="ECO:0000313" key="3">
    <source>
        <dbReference type="Proteomes" id="UP000295217"/>
    </source>
</evidence>